<dbReference type="RefSeq" id="WP_105423282.1">
    <property type="nucleotide sequence ID" value="NZ_PUIO01000085.1"/>
</dbReference>
<feature type="domain" description="Thiolase C-terminal" evidence="1">
    <location>
        <begin position="240"/>
        <end position="383"/>
    </location>
</feature>
<dbReference type="EMBL" id="PUIO01000085">
    <property type="protein sequence ID" value="PQP14638.1"/>
    <property type="molecule type" value="Genomic_DNA"/>
</dbReference>
<evidence type="ECO:0000259" key="1">
    <source>
        <dbReference type="Pfam" id="PF22691"/>
    </source>
</evidence>
<comment type="caution">
    <text evidence="2">The sequence shown here is derived from an EMBL/GenBank/DDBJ whole genome shotgun (WGS) entry which is preliminary data.</text>
</comment>
<organism evidence="2 3">
    <name type="scientific">Rhodococcus opacus</name>
    <name type="common">Nocardia opaca</name>
    <dbReference type="NCBI Taxonomy" id="37919"/>
    <lineage>
        <taxon>Bacteria</taxon>
        <taxon>Bacillati</taxon>
        <taxon>Actinomycetota</taxon>
        <taxon>Actinomycetes</taxon>
        <taxon>Mycobacteriales</taxon>
        <taxon>Nocardiaceae</taxon>
        <taxon>Rhodococcus</taxon>
    </lineage>
</organism>
<sequence>MSARKLGAIIGAAEVPARRTTPGVSTLEIIAQVCRAAVADAGLTPSAIDGVICGPQVGETPQHVPATLAEYLGLQPRFADVVDLGGAAGAGMVWRAAAAINAGMCETVLCVLGNTREPDRVPRSPNRNPIREFDVPYGASGANQAYAMIAQKHMAEFGTTPVQLANVAVKERANAQLNPDAVFYGKPLTVDDVLSSPMVMSPLRLFEMVMPCGGATALVVTSAERAADYPHPPVYLLGAGERVTHRALSQAPNLTTSPLAPAIADAYRMAQVGPSDLDFLSIYDCYSIVVAITAEDAGLCAKGEGGQWVAEHDFSATSSLPVNTNGGQLACGQADLAGGMTHIVEAVRQLRHAAGPRQVADAELALVTGNGATMSEEVALVLGGANT</sequence>
<keyword evidence="2" id="KW-0808">Transferase</keyword>
<proteinExistence type="predicted"/>
<dbReference type="AlphaFoldDB" id="A0A2S8IIM7"/>
<dbReference type="InterPro" id="IPR016039">
    <property type="entry name" value="Thiolase-like"/>
</dbReference>
<dbReference type="Proteomes" id="UP000239290">
    <property type="component" value="Unassembled WGS sequence"/>
</dbReference>
<accession>A0A2S8IIM7</accession>
<dbReference type="Gene3D" id="3.40.47.10">
    <property type="match status" value="1"/>
</dbReference>
<protein>
    <submittedName>
        <fullName evidence="2">Acetyl-CoA acetyltransferase</fullName>
    </submittedName>
</protein>
<reference evidence="3" key="1">
    <citation type="submission" date="2018-02" db="EMBL/GenBank/DDBJ databases">
        <title>Draft genome sequencing of Rhodococcus opacus KU647198.</title>
        <authorList>
            <person name="Zheng B.-X."/>
        </authorList>
    </citation>
    <scope>NUCLEOTIDE SEQUENCE [LARGE SCALE GENOMIC DNA]</scope>
    <source>
        <strain evidence="3">04-OD7</strain>
    </source>
</reference>
<dbReference type="PANTHER" id="PTHR42870">
    <property type="entry name" value="ACETYL-COA C-ACETYLTRANSFERASE"/>
    <property type="match status" value="1"/>
</dbReference>
<dbReference type="InterPro" id="IPR002155">
    <property type="entry name" value="Thiolase"/>
</dbReference>
<dbReference type="Pfam" id="PF22691">
    <property type="entry name" value="Thiolase_C_1"/>
    <property type="match status" value="1"/>
</dbReference>
<dbReference type="SUPFAM" id="SSF53901">
    <property type="entry name" value="Thiolase-like"/>
    <property type="match status" value="2"/>
</dbReference>
<dbReference type="InterPro" id="IPR055140">
    <property type="entry name" value="Thiolase_C_2"/>
</dbReference>
<dbReference type="GO" id="GO:0016747">
    <property type="term" value="F:acyltransferase activity, transferring groups other than amino-acyl groups"/>
    <property type="evidence" value="ECO:0007669"/>
    <property type="project" value="InterPro"/>
</dbReference>
<name>A0A2S8IIM7_RHOOP</name>
<evidence type="ECO:0000313" key="2">
    <source>
        <dbReference type="EMBL" id="PQP14638.1"/>
    </source>
</evidence>
<dbReference type="PIRSF" id="PIRSF000429">
    <property type="entry name" value="Ac-CoA_Ac_transf"/>
    <property type="match status" value="1"/>
</dbReference>
<gene>
    <name evidence="2" type="ORF">C5613_40330</name>
</gene>
<dbReference type="CDD" id="cd00829">
    <property type="entry name" value="SCP-x_thiolase"/>
    <property type="match status" value="1"/>
</dbReference>
<dbReference type="PANTHER" id="PTHR42870:SF1">
    <property type="entry name" value="NON-SPECIFIC LIPID-TRANSFER PROTEIN-LIKE 2"/>
    <property type="match status" value="1"/>
</dbReference>
<evidence type="ECO:0000313" key="3">
    <source>
        <dbReference type="Proteomes" id="UP000239290"/>
    </source>
</evidence>